<evidence type="ECO:0000313" key="2">
    <source>
        <dbReference type="Proteomes" id="UP001597510"/>
    </source>
</evidence>
<dbReference type="EMBL" id="JBHULC010000011">
    <property type="protein sequence ID" value="MFD2521790.1"/>
    <property type="molecule type" value="Genomic_DNA"/>
</dbReference>
<evidence type="ECO:0008006" key="3">
    <source>
        <dbReference type="Google" id="ProtNLM"/>
    </source>
</evidence>
<dbReference type="Proteomes" id="UP001597510">
    <property type="component" value="Unassembled WGS sequence"/>
</dbReference>
<keyword evidence="2" id="KW-1185">Reference proteome</keyword>
<gene>
    <name evidence="1" type="ORF">ACFSR2_12910</name>
</gene>
<proteinExistence type="predicted"/>
<accession>A0ABW5J881</accession>
<organism evidence="1 2">
    <name type="scientific">Emticicia soli</name>
    <dbReference type="NCBI Taxonomy" id="2027878"/>
    <lineage>
        <taxon>Bacteria</taxon>
        <taxon>Pseudomonadati</taxon>
        <taxon>Bacteroidota</taxon>
        <taxon>Cytophagia</taxon>
        <taxon>Cytophagales</taxon>
        <taxon>Leadbetterellaceae</taxon>
        <taxon>Emticicia</taxon>
    </lineage>
</organism>
<name>A0ABW5J881_9BACT</name>
<evidence type="ECO:0000313" key="1">
    <source>
        <dbReference type="EMBL" id="MFD2521790.1"/>
    </source>
</evidence>
<dbReference type="RefSeq" id="WP_340236065.1">
    <property type="nucleotide sequence ID" value="NZ_JBBEWC010000005.1"/>
</dbReference>
<protein>
    <recommendedName>
        <fullName evidence="3">Outer membrane protein beta-barrel domain-containing protein</fullName>
    </recommendedName>
</protein>
<sequence length="409" mass="47354">MNKKIGITALFIFVYAFVSAQSNFVKGKIINIEGDTLIGYIDYKNWSKSPTSIIFKADLTQTSNSYDIESLQSFIIDFNKEVYESMSFKIENLSRVKGNINYLSIPKYATRNKDISTKKCFVRRISTGRVNLYQFVADDFEEHFLIKHDSKTEALVYHVIRIGDNVAHLRDYQNQLSIVLYDACKKLPIDRTPYLLNDLQKLINTYNACFSENIVLAPKENPQWEYGIGIGASYNKLIYTTVTQYGSTINYPSENKLTYTAEIFANYVFRRGRGRFAILNELNTYSLNNSYKNTYNDIFDHSLQYLAVQNMLRYKFFIRQPNLYLLAGISNGFILSNKSTIERTNGDIIPTDRSFRNYEQAYIVGLGIAHKRIMLEPRFMRGNGFNPGAATKTTTHRYQLLLKYNFGYK</sequence>
<comment type="caution">
    <text evidence="1">The sequence shown here is derived from an EMBL/GenBank/DDBJ whole genome shotgun (WGS) entry which is preliminary data.</text>
</comment>
<reference evidence="2" key="1">
    <citation type="journal article" date="2019" name="Int. J. Syst. Evol. Microbiol.">
        <title>The Global Catalogue of Microorganisms (GCM) 10K type strain sequencing project: providing services to taxonomists for standard genome sequencing and annotation.</title>
        <authorList>
            <consortium name="The Broad Institute Genomics Platform"/>
            <consortium name="The Broad Institute Genome Sequencing Center for Infectious Disease"/>
            <person name="Wu L."/>
            <person name="Ma J."/>
        </authorList>
    </citation>
    <scope>NUCLEOTIDE SEQUENCE [LARGE SCALE GENOMIC DNA]</scope>
    <source>
        <strain evidence="2">KCTC 52344</strain>
    </source>
</reference>